<feature type="chain" id="PRO_5009309073" evidence="1">
    <location>
        <begin position="18"/>
        <end position="613"/>
    </location>
</feature>
<dbReference type="InterPro" id="IPR058879">
    <property type="entry name" value="NTF2-like_dom_nem"/>
</dbReference>
<keyword evidence="1" id="KW-0732">Signal</keyword>
<dbReference type="WBParaSite" id="Csp11.Scaffold629.g9991.t2">
    <property type="protein sequence ID" value="Csp11.Scaffold629.g9991.t2"/>
    <property type="gene ID" value="Csp11.Scaffold629.g9991"/>
</dbReference>
<dbReference type="STRING" id="1561998.A0A1I7UJM4"/>
<sequence length="613" mass="71613">MLLRPALLLCFISLSGSSKLHEIVKNVGKRFEDNMNLLGYADPGPRSTFKIDPRSYNIKCAYDRKTDDEVRKLKLNSALRTLSAFYDSASSENKNYEDSITWLWAVMDPDMTAVICDKENKTLNALYGECLYNAKCSFGRKTEDEVRKIKLNSALRTLSAFYDLASSENKNYEAAMTWLWAVMDPDMTAVICDQANKTLNAYQYMKYLRETGVRFEKTPRVSWKYQIETTSRYELKFGTMIFQLDKKFNLTAQIHYVITMRLNPDKEKYGTFFSIQKVETGGVCRHHGALYYDVHVDDLEEFKNHPTARTLLGFFTPLSYQFTDPEQKRIPEFWLKGLEKDKSEMYVCVDPTKDSVKYTEEQFKSWYHRFGIMWHAEKDKEEDFASISVQKIEDNKIIAIVTMKLRMGINPKVMDWNFRVAGAKSSDVDNGTRWYLDRVEVPCHPDYSAKDEAFRSIADVIATTFVEDLVDLPDPTQWYSTVAFVKRFTDQGLKEFKYCDAEKVKTDIPLLDKFIFDRNVLKIIKYTKYWVDHSGFYAPAPDSETVRFKTISVAQRGGVDIEYENEWKFEIKWHDMDKFFYVETMEIGCHNKIVDGKYGDGVEYQEIDYFAKK</sequence>
<feature type="domain" description="NTF2-like" evidence="2">
    <location>
        <begin position="144"/>
        <end position="288"/>
    </location>
</feature>
<reference evidence="4" key="1">
    <citation type="submission" date="2016-11" db="UniProtKB">
        <authorList>
            <consortium name="WormBaseParasite"/>
        </authorList>
    </citation>
    <scope>IDENTIFICATION</scope>
</reference>
<dbReference type="Proteomes" id="UP000095282">
    <property type="component" value="Unplaced"/>
</dbReference>
<accession>A0A1I7UJM4</accession>
<dbReference type="AlphaFoldDB" id="A0A1I7UJM4"/>
<organism evidence="3 4">
    <name type="scientific">Caenorhabditis tropicalis</name>
    <dbReference type="NCBI Taxonomy" id="1561998"/>
    <lineage>
        <taxon>Eukaryota</taxon>
        <taxon>Metazoa</taxon>
        <taxon>Ecdysozoa</taxon>
        <taxon>Nematoda</taxon>
        <taxon>Chromadorea</taxon>
        <taxon>Rhabditida</taxon>
        <taxon>Rhabditina</taxon>
        <taxon>Rhabditomorpha</taxon>
        <taxon>Rhabditoidea</taxon>
        <taxon>Rhabditidae</taxon>
        <taxon>Peloderinae</taxon>
        <taxon>Caenorhabditis</taxon>
    </lineage>
</organism>
<evidence type="ECO:0000256" key="1">
    <source>
        <dbReference type="SAM" id="SignalP"/>
    </source>
</evidence>
<evidence type="ECO:0000313" key="4">
    <source>
        <dbReference type="WBParaSite" id="Csp11.Scaffold629.g9991.t2"/>
    </source>
</evidence>
<keyword evidence="3" id="KW-1185">Reference proteome</keyword>
<dbReference type="Pfam" id="PF26529">
    <property type="entry name" value="NTF2_2"/>
    <property type="match status" value="3"/>
</dbReference>
<protein>
    <submittedName>
        <fullName evidence="4">SERPIN domain-containing protein</fullName>
    </submittedName>
</protein>
<name>A0A1I7UJM4_9PELO</name>
<proteinExistence type="predicted"/>
<feature type="signal peptide" evidence="1">
    <location>
        <begin position="1"/>
        <end position="17"/>
    </location>
</feature>
<evidence type="ECO:0000313" key="3">
    <source>
        <dbReference type="Proteomes" id="UP000095282"/>
    </source>
</evidence>
<evidence type="ECO:0000259" key="2">
    <source>
        <dbReference type="Pfam" id="PF26529"/>
    </source>
</evidence>
<feature type="domain" description="NTF2-like" evidence="2">
    <location>
        <begin position="450"/>
        <end position="592"/>
    </location>
</feature>
<feature type="domain" description="NTF2-like" evidence="2">
    <location>
        <begin position="302"/>
        <end position="446"/>
    </location>
</feature>